<dbReference type="OrthoDB" id="10537238at2759"/>
<gene>
    <name evidence="1" type="ORF">EV356DRAFT_530058</name>
</gene>
<dbReference type="Proteomes" id="UP000800092">
    <property type="component" value="Unassembled WGS sequence"/>
</dbReference>
<sequence length="174" mass="18146">MSTPDLKARIIQFGQFQATIFQHIQDTLTTLLTAVASNPSLSTTDQGTLTSVITNLQKSAAQASTELDAILSFANEITSSSNSNSINGITAEESILAEGALAEQEVESQALETCASYLGHLVNQIEAATMIPQDLKQMMMSNASGAQSNTASALTAGNAAQGNLQQLVQVLGKA</sequence>
<accession>A0A6A6HIN6</accession>
<evidence type="ECO:0000313" key="2">
    <source>
        <dbReference type="Proteomes" id="UP000800092"/>
    </source>
</evidence>
<proteinExistence type="predicted"/>
<reference evidence="1" key="1">
    <citation type="journal article" date="2020" name="Stud. Mycol.">
        <title>101 Dothideomycetes genomes: a test case for predicting lifestyles and emergence of pathogens.</title>
        <authorList>
            <person name="Haridas S."/>
            <person name="Albert R."/>
            <person name="Binder M."/>
            <person name="Bloem J."/>
            <person name="Labutti K."/>
            <person name="Salamov A."/>
            <person name="Andreopoulos B."/>
            <person name="Baker S."/>
            <person name="Barry K."/>
            <person name="Bills G."/>
            <person name="Bluhm B."/>
            <person name="Cannon C."/>
            <person name="Castanera R."/>
            <person name="Culley D."/>
            <person name="Daum C."/>
            <person name="Ezra D."/>
            <person name="Gonzalez J."/>
            <person name="Henrissat B."/>
            <person name="Kuo A."/>
            <person name="Liang C."/>
            <person name="Lipzen A."/>
            <person name="Lutzoni F."/>
            <person name="Magnuson J."/>
            <person name="Mondo S."/>
            <person name="Nolan M."/>
            <person name="Ohm R."/>
            <person name="Pangilinan J."/>
            <person name="Park H.-J."/>
            <person name="Ramirez L."/>
            <person name="Alfaro M."/>
            <person name="Sun H."/>
            <person name="Tritt A."/>
            <person name="Yoshinaga Y."/>
            <person name="Zwiers L.-H."/>
            <person name="Turgeon B."/>
            <person name="Goodwin S."/>
            <person name="Spatafora J."/>
            <person name="Crous P."/>
            <person name="Grigoriev I."/>
        </authorList>
    </citation>
    <scope>NUCLEOTIDE SEQUENCE</scope>
    <source>
        <strain evidence="1">Tuck. ex Michener</strain>
    </source>
</reference>
<evidence type="ECO:0000313" key="1">
    <source>
        <dbReference type="EMBL" id="KAF2237330.1"/>
    </source>
</evidence>
<keyword evidence="2" id="KW-1185">Reference proteome</keyword>
<dbReference type="EMBL" id="ML991780">
    <property type="protein sequence ID" value="KAF2237330.1"/>
    <property type="molecule type" value="Genomic_DNA"/>
</dbReference>
<organism evidence="1 2">
    <name type="scientific">Viridothelium virens</name>
    <name type="common">Speckled blister lichen</name>
    <name type="synonym">Trypethelium virens</name>
    <dbReference type="NCBI Taxonomy" id="1048519"/>
    <lineage>
        <taxon>Eukaryota</taxon>
        <taxon>Fungi</taxon>
        <taxon>Dikarya</taxon>
        <taxon>Ascomycota</taxon>
        <taxon>Pezizomycotina</taxon>
        <taxon>Dothideomycetes</taxon>
        <taxon>Dothideomycetes incertae sedis</taxon>
        <taxon>Trypetheliales</taxon>
        <taxon>Trypetheliaceae</taxon>
        <taxon>Viridothelium</taxon>
    </lineage>
</organism>
<name>A0A6A6HIN6_VIRVR</name>
<dbReference type="AlphaFoldDB" id="A0A6A6HIN6"/>
<protein>
    <submittedName>
        <fullName evidence="1">Uncharacterized protein</fullName>
    </submittedName>
</protein>